<feature type="non-terminal residue" evidence="1">
    <location>
        <position position="157"/>
    </location>
</feature>
<accession>A0A7K8NXX4</accession>
<protein>
    <submittedName>
        <fullName evidence="1">IPIL1 protein</fullName>
    </submittedName>
</protein>
<name>A0A7K8NXX4_CASCA</name>
<evidence type="ECO:0000313" key="1">
    <source>
        <dbReference type="EMBL" id="NXE58168.1"/>
    </source>
</evidence>
<evidence type="ECO:0000313" key="2">
    <source>
        <dbReference type="Proteomes" id="UP000524187"/>
    </source>
</evidence>
<keyword evidence="2" id="KW-1185">Reference proteome</keyword>
<dbReference type="AlphaFoldDB" id="A0A7K8NXX4"/>
<reference evidence="1 2" key="1">
    <citation type="submission" date="2019-09" db="EMBL/GenBank/DDBJ databases">
        <title>Bird 10,000 Genomes (B10K) Project - Family phase.</title>
        <authorList>
            <person name="Zhang G."/>
        </authorList>
    </citation>
    <scope>NUCLEOTIDE SEQUENCE [LARGE SCALE GENOMIC DNA]</scope>
    <source>
        <strain evidence="1">B10K-LSUMZ-50683</strain>
        <tissue evidence="1">Muscle</tissue>
    </source>
</reference>
<proteinExistence type="predicted"/>
<dbReference type="Proteomes" id="UP000524187">
    <property type="component" value="Unassembled WGS sequence"/>
</dbReference>
<feature type="non-terminal residue" evidence="1">
    <location>
        <position position="1"/>
    </location>
</feature>
<sequence length="157" mass="17376">GCSPCQHCSCSLLVLLRPPPGHAFHLEMASAPQQSPRHGRVRVELQCLCTRQRVLGDVLCFLHQPQAQLGTTQCPCLLCTLCSRSYLNVEKTAHRFQQVVQEAWQLLPPCHHCQLTVLPSSRTCRLQLANGSGRTLLIKIIFGVQQGNLGIFWPASG</sequence>
<gene>
    <name evidence="1" type="primary">Itpripl1_1</name>
    <name evidence="1" type="ORF">CASCAS_R14880</name>
</gene>
<dbReference type="EMBL" id="VWPT01001032">
    <property type="protein sequence ID" value="NXE58168.1"/>
    <property type="molecule type" value="Genomic_DNA"/>
</dbReference>
<comment type="caution">
    <text evidence="1">The sequence shown here is derived from an EMBL/GenBank/DDBJ whole genome shotgun (WGS) entry which is preliminary data.</text>
</comment>
<organism evidence="1 2">
    <name type="scientific">Casuarius casuarius</name>
    <name type="common">Southern cassowary</name>
    <name type="synonym">Struthio casuarius</name>
    <dbReference type="NCBI Taxonomy" id="8787"/>
    <lineage>
        <taxon>Eukaryota</taxon>
        <taxon>Metazoa</taxon>
        <taxon>Chordata</taxon>
        <taxon>Craniata</taxon>
        <taxon>Vertebrata</taxon>
        <taxon>Euteleostomi</taxon>
        <taxon>Archelosauria</taxon>
        <taxon>Archosauria</taxon>
        <taxon>Dinosauria</taxon>
        <taxon>Saurischia</taxon>
        <taxon>Theropoda</taxon>
        <taxon>Coelurosauria</taxon>
        <taxon>Aves</taxon>
        <taxon>Palaeognathae</taxon>
        <taxon>Casuariiformes</taxon>
        <taxon>Casuariidae</taxon>
        <taxon>Casuarius</taxon>
    </lineage>
</organism>